<dbReference type="InterPro" id="IPR013103">
    <property type="entry name" value="RVT_2"/>
</dbReference>
<evidence type="ECO:0000256" key="2">
    <source>
        <dbReference type="ARBA" id="ARBA00022801"/>
    </source>
</evidence>
<feature type="region of interest" description="Disordered" evidence="3">
    <location>
        <begin position="195"/>
        <end position="217"/>
    </location>
</feature>
<evidence type="ECO:0000313" key="8">
    <source>
        <dbReference type="Proteomes" id="UP000321947"/>
    </source>
</evidence>
<evidence type="ECO:0000256" key="3">
    <source>
        <dbReference type="SAM" id="MobiDB-lite"/>
    </source>
</evidence>
<comment type="caution">
    <text evidence="5">The sequence shown here is derived from an EMBL/GenBank/DDBJ whole genome shotgun (WGS) entry which is preliminary data.</text>
</comment>
<evidence type="ECO:0000313" key="5">
    <source>
        <dbReference type="EMBL" id="KAA0057569.1"/>
    </source>
</evidence>
<evidence type="ECO:0000256" key="1">
    <source>
        <dbReference type="ARBA" id="ARBA00022723"/>
    </source>
</evidence>
<keyword evidence="1" id="KW-0479">Metal-binding</keyword>
<organism evidence="5 7">
    <name type="scientific">Cucumis melo var. makuwa</name>
    <name type="common">Oriental melon</name>
    <dbReference type="NCBI Taxonomy" id="1194695"/>
    <lineage>
        <taxon>Eukaryota</taxon>
        <taxon>Viridiplantae</taxon>
        <taxon>Streptophyta</taxon>
        <taxon>Embryophyta</taxon>
        <taxon>Tracheophyta</taxon>
        <taxon>Spermatophyta</taxon>
        <taxon>Magnoliopsida</taxon>
        <taxon>eudicotyledons</taxon>
        <taxon>Gunneridae</taxon>
        <taxon>Pentapetalae</taxon>
        <taxon>rosids</taxon>
        <taxon>fabids</taxon>
        <taxon>Cucurbitales</taxon>
        <taxon>Cucurbitaceae</taxon>
        <taxon>Benincaseae</taxon>
        <taxon>Cucumis</taxon>
    </lineage>
</organism>
<evidence type="ECO:0000313" key="7">
    <source>
        <dbReference type="Proteomes" id="UP000321393"/>
    </source>
</evidence>
<accession>A0A5A7UVJ7</accession>
<evidence type="ECO:0000313" key="6">
    <source>
        <dbReference type="EMBL" id="TYK18289.1"/>
    </source>
</evidence>
<dbReference type="GO" id="GO:0016787">
    <property type="term" value="F:hydrolase activity"/>
    <property type="evidence" value="ECO:0007669"/>
    <property type="project" value="UniProtKB-KW"/>
</dbReference>
<dbReference type="SUPFAM" id="SSF56672">
    <property type="entry name" value="DNA/RNA polymerases"/>
    <property type="match status" value="1"/>
</dbReference>
<dbReference type="AlphaFoldDB" id="A0A5A7UVJ7"/>
<dbReference type="OrthoDB" id="1749397at2759"/>
<sequence>MCVSGLNNIGSLCPHNHINLHDCLPSSIVTFGVLPRSPPPRKSGASKGIVHQTFCAYTPQQNRLAERKNRHLVKVARSLMLSTSLPSYLWGDAIFTAAHLINRMPSRILHLQTPLDCLKESYPSTLLVYECGYKCFHPPSRKYFVTMDVTFCENQPYFPVSHLQGESFPRKHIIGNLRTEVGSPTSQPPALVQDFEPPRDQGMENPTKPCTNNTMSENDRSDVAILENMEEKNCDDETEVRIETCNDEAEQGLTRKLDEYDPSLDIPIVLRKEMEVLEKNRTWEICALPKGHKTVGCKRVFSLKYKADGTLDRHKARLVAKGFTQTYGINYSETFSPVAKLNTVRVLLSVAVNKDWPLYQLDVKNAFLNGDLVEEVYMSPPPGFETQFGQQVCKLQKYLYGLKQSPRAWFDRFPTFVKSQGYSQGYSDHTLFIKASKTGKIAILIVYVDDIVLTRDDQT</sequence>
<dbReference type="EMBL" id="SSTE01007192">
    <property type="protein sequence ID" value="KAA0057569.1"/>
    <property type="molecule type" value="Genomic_DNA"/>
</dbReference>
<gene>
    <name evidence="6" type="ORF">E5676_scaffold411G002320</name>
    <name evidence="5" type="ORF">E6C27_scaffold497G00410</name>
</gene>
<dbReference type="Pfam" id="PF07727">
    <property type="entry name" value="RVT_2"/>
    <property type="match status" value="1"/>
</dbReference>
<dbReference type="Proteomes" id="UP000321393">
    <property type="component" value="Unassembled WGS sequence"/>
</dbReference>
<dbReference type="GO" id="GO:0003676">
    <property type="term" value="F:nucleic acid binding"/>
    <property type="evidence" value="ECO:0007669"/>
    <property type="project" value="InterPro"/>
</dbReference>
<feature type="domain" description="Reverse transcriptase Ty1/copia-type" evidence="4">
    <location>
        <begin position="280"/>
        <end position="458"/>
    </location>
</feature>
<dbReference type="InterPro" id="IPR036397">
    <property type="entry name" value="RNaseH_sf"/>
</dbReference>
<protein>
    <submittedName>
        <fullName evidence="5">Beta-galactosidase</fullName>
    </submittedName>
</protein>
<evidence type="ECO:0000259" key="4">
    <source>
        <dbReference type="Pfam" id="PF07727"/>
    </source>
</evidence>
<dbReference type="PANTHER" id="PTHR42648">
    <property type="entry name" value="TRANSPOSASE, PUTATIVE-RELATED"/>
    <property type="match status" value="1"/>
</dbReference>
<dbReference type="InterPro" id="IPR039537">
    <property type="entry name" value="Retrotran_Ty1/copia-like"/>
</dbReference>
<keyword evidence="2" id="KW-0378">Hydrolase</keyword>
<dbReference type="Proteomes" id="UP000321947">
    <property type="component" value="Unassembled WGS sequence"/>
</dbReference>
<dbReference type="SUPFAM" id="SSF53098">
    <property type="entry name" value="Ribonuclease H-like"/>
    <property type="match status" value="1"/>
</dbReference>
<proteinExistence type="predicted"/>
<reference evidence="7 8" key="1">
    <citation type="submission" date="2019-08" db="EMBL/GenBank/DDBJ databases">
        <title>Draft genome sequences of two oriental melons (Cucumis melo L. var makuwa).</title>
        <authorList>
            <person name="Kwon S.-Y."/>
        </authorList>
    </citation>
    <scope>NUCLEOTIDE SEQUENCE [LARGE SCALE GENOMIC DNA]</scope>
    <source>
        <strain evidence="8">cv. Chang Bougi</strain>
        <strain evidence="7">cv. SW 3</strain>
        <tissue evidence="5">Leaf</tissue>
    </source>
</reference>
<dbReference type="InterPro" id="IPR043502">
    <property type="entry name" value="DNA/RNA_pol_sf"/>
</dbReference>
<name>A0A5A7UVJ7_CUCMM</name>
<dbReference type="EMBL" id="SSTD01007927">
    <property type="protein sequence ID" value="TYK18289.1"/>
    <property type="molecule type" value="Genomic_DNA"/>
</dbReference>
<dbReference type="Gene3D" id="3.30.420.10">
    <property type="entry name" value="Ribonuclease H-like superfamily/Ribonuclease H"/>
    <property type="match status" value="1"/>
</dbReference>
<dbReference type="InterPro" id="IPR012337">
    <property type="entry name" value="RNaseH-like_sf"/>
</dbReference>
<dbReference type="GO" id="GO:0046872">
    <property type="term" value="F:metal ion binding"/>
    <property type="evidence" value="ECO:0007669"/>
    <property type="project" value="UniProtKB-KW"/>
</dbReference>
<dbReference type="PANTHER" id="PTHR42648:SF28">
    <property type="entry name" value="TRANSPOSON-ENCODED PROTEIN WITH RIBONUCLEASE H-LIKE AND RETROVIRUS ZINC FINGER-LIKE DOMAINS"/>
    <property type="match status" value="1"/>
</dbReference>